<dbReference type="PANTHER" id="PTHR35008:SF9">
    <property type="entry name" value="CYTOCHROME C DOMAIN-CONTAINING PROTEIN"/>
    <property type="match status" value="1"/>
</dbReference>
<dbReference type="Proteomes" id="UP000269692">
    <property type="component" value="Unassembled WGS sequence"/>
</dbReference>
<comment type="caution">
    <text evidence="7">The sequence shown here is derived from an EMBL/GenBank/DDBJ whole genome shotgun (WGS) entry which is preliminary data.</text>
</comment>
<dbReference type="RefSeq" id="WP_121623359.1">
    <property type="nucleotide sequence ID" value="NZ_JACIIW010000005.1"/>
</dbReference>
<dbReference type="PANTHER" id="PTHR35008">
    <property type="entry name" value="BLL4482 PROTEIN-RELATED"/>
    <property type="match status" value="1"/>
</dbReference>
<dbReference type="InterPro" id="IPR051459">
    <property type="entry name" value="Cytochrome_c-type_DH"/>
</dbReference>
<sequence length="345" mass="36088">MAWRAGLGTVVLLVLACTPAASQPAPDAAAHGAALAKANERIAVWDLPDMDLLPDDEAGRLARLGRSILLATPRHIGPDAADPAMRFAGNNLACGNCHLNAGTKKFGLPLVAASADYPAYSSRSGAPATIEDRLNGCMTRSLNGRAMPADARPMKALVAYLKVLSGSLPAGAKIVGAGAGAMPELDRPADPARGAQVFAQTCAVCHGPEGQGVRRNVADASFGYGVPPLWGPDSFNDGAGMNRLITAANFMHDNMPNGVDWRMPIVEPADAWDVAAFVLSKPRPARAGIDRDFPDLLLKPVDTAYGPYADGFSAAQHKYGPFAPIRAEIARLKAEKGSVPNPNDR</sequence>
<keyword evidence="1 4" id="KW-0349">Heme</keyword>
<dbReference type="Pfam" id="PF21342">
    <property type="entry name" value="SoxA-TsdA_cyt-c"/>
    <property type="match status" value="1"/>
</dbReference>
<organism evidence="7 8">
    <name type="scientific">Xanthobacter tagetidis</name>
    <dbReference type="NCBI Taxonomy" id="60216"/>
    <lineage>
        <taxon>Bacteria</taxon>
        <taxon>Pseudomonadati</taxon>
        <taxon>Pseudomonadota</taxon>
        <taxon>Alphaproteobacteria</taxon>
        <taxon>Hyphomicrobiales</taxon>
        <taxon>Xanthobacteraceae</taxon>
        <taxon>Xanthobacter</taxon>
    </lineage>
</organism>
<dbReference type="InterPro" id="IPR036909">
    <property type="entry name" value="Cyt_c-like_dom_sf"/>
</dbReference>
<keyword evidence="2 4" id="KW-0479">Metal-binding</keyword>
<dbReference type="AlphaFoldDB" id="A0A3L7AFG8"/>
<feature type="signal peptide" evidence="5">
    <location>
        <begin position="1"/>
        <end position="22"/>
    </location>
</feature>
<feature type="chain" id="PRO_5017988969" evidence="5">
    <location>
        <begin position="23"/>
        <end position="345"/>
    </location>
</feature>
<dbReference type="GO" id="GO:0046872">
    <property type="term" value="F:metal ion binding"/>
    <property type="evidence" value="ECO:0007669"/>
    <property type="project" value="UniProtKB-KW"/>
</dbReference>
<gene>
    <name evidence="7" type="ORF">D9R14_10975</name>
</gene>
<dbReference type="SUPFAM" id="SSF46626">
    <property type="entry name" value="Cytochrome c"/>
    <property type="match status" value="2"/>
</dbReference>
<dbReference type="InterPro" id="IPR009056">
    <property type="entry name" value="Cyt_c-like_dom"/>
</dbReference>
<dbReference type="Gene3D" id="1.10.760.10">
    <property type="entry name" value="Cytochrome c-like domain"/>
    <property type="match status" value="2"/>
</dbReference>
<evidence type="ECO:0000256" key="1">
    <source>
        <dbReference type="ARBA" id="ARBA00022617"/>
    </source>
</evidence>
<evidence type="ECO:0000313" key="7">
    <source>
        <dbReference type="EMBL" id="RLP78765.1"/>
    </source>
</evidence>
<reference evidence="7 8" key="1">
    <citation type="submission" date="2018-10" db="EMBL/GenBank/DDBJ databases">
        <title>Xanthobacter tagetidis genome sequencing and assembly.</title>
        <authorList>
            <person name="Maclea K.S."/>
            <person name="Goen A.E."/>
            <person name="Fatima S.A."/>
        </authorList>
    </citation>
    <scope>NUCLEOTIDE SEQUENCE [LARGE SCALE GENOMIC DNA]</scope>
    <source>
        <strain evidence="7 8">ATCC 700314</strain>
    </source>
</reference>
<name>A0A3L7AFG8_9HYPH</name>
<dbReference type="Pfam" id="PF00034">
    <property type="entry name" value="Cytochrom_C"/>
    <property type="match status" value="1"/>
</dbReference>
<dbReference type="GO" id="GO:0020037">
    <property type="term" value="F:heme binding"/>
    <property type="evidence" value="ECO:0007669"/>
    <property type="project" value="InterPro"/>
</dbReference>
<dbReference type="EMBL" id="RCTF01000007">
    <property type="protein sequence ID" value="RLP78765.1"/>
    <property type="molecule type" value="Genomic_DNA"/>
</dbReference>
<proteinExistence type="predicted"/>
<keyword evidence="8" id="KW-1185">Reference proteome</keyword>
<keyword evidence="5" id="KW-0732">Signal</keyword>
<evidence type="ECO:0000256" key="2">
    <source>
        <dbReference type="ARBA" id="ARBA00022723"/>
    </source>
</evidence>
<dbReference type="OrthoDB" id="9779283at2"/>
<evidence type="ECO:0000256" key="3">
    <source>
        <dbReference type="ARBA" id="ARBA00023004"/>
    </source>
</evidence>
<evidence type="ECO:0000256" key="5">
    <source>
        <dbReference type="SAM" id="SignalP"/>
    </source>
</evidence>
<evidence type="ECO:0000259" key="6">
    <source>
        <dbReference type="PROSITE" id="PS51007"/>
    </source>
</evidence>
<protein>
    <submittedName>
        <fullName evidence="7">Cystathionine gamma-synthase</fullName>
    </submittedName>
</protein>
<evidence type="ECO:0000313" key="8">
    <source>
        <dbReference type="Proteomes" id="UP000269692"/>
    </source>
</evidence>
<feature type="domain" description="Cytochrome c" evidence="6">
    <location>
        <begin position="189"/>
        <end position="282"/>
    </location>
</feature>
<dbReference type="PROSITE" id="PS51257">
    <property type="entry name" value="PROKAR_LIPOPROTEIN"/>
    <property type="match status" value="1"/>
</dbReference>
<dbReference type="GO" id="GO:0009055">
    <property type="term" value="F:electron transfer activity"/>
    <property type="evidence" value="ECO:0007669"/>
    <property type="project" value="InterPro"/>
</dbReference>
<feature type="domain" description="Cytochrome c" evidence="6">
    <location>
        <begin position="78"/>
        <end position="165"/>
    </location>
</feature>
<evidence type="ECO:0000256" key="4">
    <source>
        <dbReference type="PROSITE-ProRule" id="PRU00433"/>
    </source>
</evidence>
<accession>A0A3L7AFG8</accession>
<dbReference type="PROSITE" id="PS51007">
    <property type="entry name" value="CYTC"/>
    <property type="match status" value="2"/>
</dbReference>
<keyword evidence="3 4" id="KW-0408">Iron</keyword>